<comment type="subcellular location">
    <subcellularLocation>
        <location evidence="1 9">Mitochondrion inner membrane</location>
        <topology evidence="1 9">Multi-pass membrane protein</topology>
    </subcellularLocation>
</comment>
<name>A0A8H7UQ44_9FUNG</name>
<evidence type="ECO:0000256" key="2">
    <source>
        <dbReference type="ARBA" id="ARBA00006416"/>
    </source>
</evidence>
<evidence type="ECO:0000256" key="8">
    <source>
        <dbReference type="ARBA" id="ARBA00023136"/>
    </source>
</evidence>
<keyword evidence="7 9" id="KW-0496">Mitochondrion</keyword>
<keyword evidence="11" id="KW-1185">Reference proteome</keyword>
<evidence type="ECO:0000256" key="3">
    <source>
        <dbReference type="ARBA" id="ARBA00022448"/>
    </source>
</evidence>
<organism evidence="10 11">
    <name type="scientific">Umbelopsis vinacea</name>
    <dbReference type="NCBI Taxonomy" id="44442"/>
    <lineage>
        <taxon>Eukaryota</taxon>
        <taxon>Fungi</taxon>
        <taxon>Fungi incertae sedis</taxon>
        <taxon>Mucoromycota</taxon>
        <taxon>Mucoromycotina</taxon>
        <taxon>Umbelopsidomycetes</taxon>
        <taxon>Umbelopsidales</taxon>
        <taxon>Umbelopsidaceae</taxon>
        <taxon>Umbelopsis</taxon>
    </lineage>
</organism>
<evidence type="ECO:0000313" key="11">
    <source>
        <dbReference type="Proteomes" id="UP000612746"/>
    </source>
</evidence>
<dbReference type="Proteomes" id="UP000612746">
    <property type="component" value="Unassembled WGS sequence"/>
</dbReference>
<sequence length="145" mass="16464">MSQASGSIASRITQKLASKEFKSYLMRSETNSFIYPFSFISTHFWGPGESTYRRIANWGIPIAAISDWKKDPQYISGNMTAALCVYSALFMRFALAVRPVNYLLFGCHATNEVAQLVQGYRFIQYNHLGKKEEKIEEEQLKSTAA</sequence>
<reference evidence="10" key="1">
    <citation type="submission" date="2020-12" db="EMBL/GenBank/DDBJ databases">
        <title>Metabolic potential, ecology and presence of endohyphal bacteria is reflected in genomic diversity of Mucoromycotina.</title>
        <authorList>
            <person name="Muszewska A."/>
            <person name="Okrasinska A."/>
            <person name="Steczkiewicz K."/>
            <person name="Drgas O."/>
            <person name="Orlowska M."/>
            <person name="Perlinska-Lenart U."/>
            <person name="Aleksandrzak-Piekarczyk T."/>
            <person name="Szatraj K."/>
            <person name="Zielenkiewicz U."/>
            <person name="Pilsyk S."/>
            <person name="Malc E."/>
            <person name="Mieczkowski P."/>
            <person name="Kruszewska J.S."/>
            <person name="Biernat P."/>
            <person name="Pawlowska J."/>
        </authorList>
    </citation>
    <scope>NUCLEOTIDE SEQUENCE</scope>
    <source>
        <strain evidence="10">WA0000051536</strain>
    </source>
</reference>
<evidence type="ECO:0000256" key="6">
    <source>
        <dbReference type="ARBA" id="ARBA00022989"/>
    </source>
</evidence>
<evidence type="ECO:0000256" key="5">
    <source>
        <dbReference type="ARBA" id="ARBA00022792"/>
    </source>
</evidence>
<dbReference type="GO" id="GO:0005743">
    <property type="term" value="C:mitochondrial inner membrane"/>
    <property type="evidence" value="ECO:0007669"/>
    <property type="project" value="UniProtKB-SubCell"/>
</dbReference>
<keyword evidence="5 9" id="KW-0999">Mitochondrion inner membrane</keyword>
<evidence type="ECO:0000256" key="9">
    <source>
        <dbReference type="RuleBase" id="RU363100"/>
    </source>
</evidence>
<dbReference type="InterPro" id="IPR005336">
    <property type="entry name" value="MPC"/>
</dbReference>
<protein>
    <recommendedName>
        <fullName evidence="9">Mitochondrial pyruvate carrier</fullName>
    </recommendedName>
</protein>
<dbReference type="PANTHER" id="PTHR14154">
    <property type="entry name" value="UPF0041 BRAIN PROTEIN 44-RELATED"/>
    <property type="match status" value="1"/>
</dbReference>
<keyword evidence="3 9" id="KW-0813">Transport</keyword>
<comment type="caution">
    <text evidence="10">The sequence shown here is derived from an EMBL/GenBank/DDBJ whole genome shotgun (WGS) entry which is preliminary data.</text>
</comment>
<evidence type="ECO:0000313" key="10">
    <source>
        <dbReference type="EMBL" id="KAG2187943.1"/>
    </source>
</evidence>
<evidence type="ECO:0000256" key="1">
    <source>
        <dbReference type="ARBA" id="ARBA00004448"/>
    </source>
</evidence>
<dbReference type="AlphaFoldDB" id="A0A8H7UQ44"/>
<dbReference type="Pfam" id="PF03650">
    <property type="entry name" value="MPC"/>
    <property type="match status" value="1"/>
</dbReference>
<proteinExistence type="inferred from homology"/>
<evidence type="ECO:0000256" key="4">
    <source>
        <dbReference type="ARBA" id="ARBA00022692"/>
    </source>
</evidence>
<keyword evidence="8" id="KW-0472">Membrane</keyword>
<keyword evidence="4" id="KW-0812">Transmembrane</keyword>
<comment type="similarity">
    <text evidence="2 9">Belongs to the mitochondrial pyruvate carrier (MPC) (TC 2.A.105) family.</text>
</comment>
<comment type="function">
    <text evidence="9">Mediates the uptake of pyruvate into mitochondria.</text>
</comment>
<dbReference type="OrthoDB" id="1697690at2759"/>
<dbReference type="GO" id="GO:0006850">
    <property type="term" value="P:pyruvate import into mitochondria"/>
    <property type="evidence" value="ECO:0007669"/>
    <property type="project" value="InterPro"/>
</dbReference>
<dbReference type="EMBL" id="JAEPRA010000002">
    <property type="protein sequence ID" value="KAG2187943.1"/>
    <property type="molecule type" value="Genomic_DNA"/>
</dbReference>
<accession>A0A8H7UQ44</accession>
<gene>
    <name evidence="10" type="ORF">INT44_000693</name>
</gene>
<evidence type="ECO:0000256" key="7">
    <source>
        <dbReference type="ARBA" id="ARBA00023128"/>
    </source>
</evidence>
<keyword evidence="6" id="KW-1133">Transmembrane helix</keyword>